<evidence type="ECO:0000313" key="2">
    <source>
        <dbReference type="EMBL" id="CAD0211285.1"/>
    </source>
</evidence>
<dbReference type="SUPFAM" id="SSF52540">
    <property type="entry name" value="P-loop containing nucleoside triphosphate hydrolases"/>
    <property type="match status" value="1"/>
</dbReference>
<dbReference type="Proteomes" id="UP000528185">
    <property type="component" value="Unassembled WGS sequence"/>
</dbReference>
<protein>
    <recommendedName>
        <fullName evidence="1">KAP NTPase domain-containing protein</fullName>
    </recommendedName>
</protein>
<proteinExistence type="predicted"/>
<sequence length="496" mass="56429">MTADTENWNGDLLNRQQDGDLIYRLLLNRYKENEKADKRGSYVINVDAKWGQGKTFLINGMYRDALEKKHPAVLINAWEFDFVDDPYSIVVGALDRYFKSIESELPKSVKAKFIDGAKKLRRNFGTVAIATGKEVGKTLLKKAISDGGEGITAALEGENNSIGAEESSTTADMIDAVGLGVAALTDQAIDKYAQQRLDDLHKTTNSITNFKANLAALLKTITTDSEKSLPFFIFVDELDRCRPTYSIAMLERIKHLFDVEGLVFVIATDADQLAHSINAVYGSNFDSKQYLQRFFHRSYKLDSATFAYIAGSLIVKNGIDISKWSIPPSSSINDPAIFAEFLAETAKLASLTTRQFEQSIDIIQDITSIWTEEYPIELVMMYPLVCEYAKTRSIEKNTRIKNILDVNSHWSIVYEGQDVDLRQYADIFSDSMTMHMYDWLRKISNSTELTYEVNYVYQYMRSEHQIRSKSPEHTRSSHSSVKDYRRVVLKNEGFYR</sequence>
<dbReference type="AlphaFoldDB" id="A0AAN2A3K8"/>
<name>A0AAN2A3K8_RHIRH</name>
<accession>A0AAN2A3K8</accession>
<dbReference type="InterPro" id="IPR011646">
    <property type="entry name" value="KAP_P-loop"/>
</dbReference>
<evidence type="ECO:0000259" key="1">
    <source>
        <dbReference type="Pfam" id="PF07693"/>
    </source>
</evidence>
<gene>
    <name evidence="2" type="ORF">AGRHK599_LOCUS1302</name>
</gene>
<dbReference type="KEGG" id="aro:B0909_05145"/>
<organism evidence="2 3">
    <name type="scientific">Rhizobium rhizogenes</name>
    <name type="common">Agrobacterium rhizogenes</name>
    <dbReference type="NCBI Taxonomy" id="359"/>
    <lineage>
        <taxon>Bacteria</taxon>
        <taxon>Pseudomonadati</taxon>
        <taxon>Pseudomonadota</taxon>
        <taxon>Alphaproteobacteria</taxon>
        <taxon>Hyphomicrobiales</taxon>
        <taxon>Rhizobiaceae</taxon>
        <taxon>Rhizobium/Agrobacterium group</taxon>
        <taxon>Rhizobium</taxon>
    </lineage>
</organism>
<feature type="domain" description="KAP NTPase" evidence="1">
    <location>
        <begin position="40"/>
        <end position="294"/>
    </location>
</feature>
<dbReference type="EMBL" id="CAICSX020000001">
    <property type="protein sequence ID" value="CAD0211285.1"/>
    <property type="molecule type" value="Genomic_DNA"/>
</dbReference>
<evidence type="ECO:0000313" key="3">
    <source>
        <dbReference type="Proteomes" id="UP000528185"/>
    </source>
</evidence>
<dbReference type="RefSeq" id="WP_065115745.1">
    <property type="nucleotide sequence ID" value="NZ_CAICSX020000001.1"/>
</dbReference>
<dbReference type="InterPro" id="IPR027417">
    <property type="entry name" value="P-loop_NTPase"/>
</dbReference>
<reference evidence="2 3" key="1">
    <citation type="submission" date="2020-06" db="EMBL/GenBank/DDBJ databases">
        <authorList>
            <person name="De Coninck B."/>
            <person name="Ibrahim H."/>
        </authorList>
    </citation>
    <scope>NUCLEOTIDE SEQUENCE [LARGE SCALE GENOMIC DNA]</scope>
    <source>
        <strain evidence="2">Ag_rhizogenes_K599</strain>
    </source>
</reference>
<dbReference type="Pfam" id="PF07693">
    <property type="entry name" value="KAP_NTPase"/>
    <property type="match status" value="1"/>
</dbReference>
<comment type="caution">
    <text evidence="2">The sequence shown here is derived from an EMBL/GenBank/DDBJ whole genome shotgun (WGS) entry which is preliminary data.</text>
</comment>